<proteinExistence type="predicted"/>
<dbReference type="PANTHER" id="PTHR21192:SF2">
    <property type="entry name" value="NADH DEHYDROGENASE [UBIQUINONE] 1 ALPHA SUBCOMPLEX ASSEMBLY FACTOR 3"/>
    <property type="match status" value="1"/>
</dbReference>
<accession>A0AA86J2I8</accession>
<protein>
    <recommendedName>
        <fullName evidence="3">NADH dehydrogenase [ubiquinone] 1 alpha subcomplex assembly factor 3</fullName>
    </recommendedName>
</protein>
<dbReference type="RefSeq" id="WP_130556654.1">
    <property type="nucleotide sequence ID" value="NZ_AP028947.1"/>
</dbReference>
<keyword evidence="2" id="KW-1185">Reference proteome</keyword>
<name>A0AA86J2I8_9BURK</name>
<dbReference type="CDD" id="cd05560">
    <property type="entry name" value="Xcc1710_like"/>
    <property type="match status" value="1"/>
</dbReference>
<sequence>MKFQPESLGDQFVVQRYDEEGVVISGRLQTESVVFGTDFTPRMWENAGSGPLTLAHCEWLYDQCPSSMEVLLIGTGPKQVFPAMDIRKFFVNKRCPVEYMDSQAACRTYNILIGEGRHVVAAILL</sequence>
<dbReference type="PANTHER" id="PTHR21192">
    <property type="entry name" value="NUCLEAR PROTEIN E3-3"/>
    <property type="match status" value="1"/>
</dbReference>
<gene>
    <name evidence="1" type="ORF">RGQ30_13250</name>
</gene>
<organism evidence="1 2">
    <name type="scientific">Limnobacter thiooxidans</name>
    <dbReference type="NCBI Taxonomy" id="131080"/>
    <lineage>
        <taxon>Bacteria</taxon>
        <taxon>Pseudomonadati</taxon>
        <taxon>Pseudomonadota</taxon>
        <taxon>Betaproteobacteria</taxon>
        <taxon>Burkholderiales</taxon>
        <taxon>Burkholderiaceae</taxon>
        <taxon>Limnobacter</taxon>
    </lineage>
</organism>
<reference evidence="1 2" key="1">
    <citation type="submission" date="2023-10" db="EMBL/GenBank/DDBJ databases">
        <title>Complete Genome Sequence of Limnobacter thiooxidans CS-K2T, Isolated from freshwater lake sediments in Bavaria, Germany.</title>
        <authorList>
            <person name="Naruki M."/>
            <person name="Watanabe A."/>
            <person name="Warashina T."/>
            <person name="Morita T."/>
            <person name="Arakawa K."/>
        </authorList>
    </citation>
    <scope>NUCLEOTIDE SEQUENCE [LARGE SCALE GENOMIC DNA]</scope>
    <source>
        <strain evidence="1 2">CS-K2</strain>
    </source>
</reference>
<dbReference type="Proteomes" id="UP001329151">
    <property type="component" value="Chromosome"/>
</dbReference>
<evidence type="ECO:0000313" key="1">
    <source>
        <dbReference type="EMBL" id="BET25824.1"/>
    </source>
</evidence>
<dbReference type="KEGG" id="lto:RGQ30_13250"/>
<dbReference type="InterPro" id="IPR036748">
    <property type="entry name" value="MTH938-like_sf"/>
</dbReference>
<dbReference type="SUPFAM" id="SSF64076">
    <property type="entry name" value="MTH938-like"/>
    <property type="match status" value="1"/>
</dbReference>
<dbReference type="Pfam" id="PF04430">
    <property type="entry name" value="DUF498"/>
    <property type="match status" value="1"/>
</dbReference>
<dbReference type="EMBL" id="AP028947">
    <property type="protein sequence ID" value="BET25824.1"/>
    <property type="molecule type" value="Genomic_DNA"/>
</dbReference>
<dbReference type="Gene3D" id="3.40.1230.10">
    <property type="entry name" value="MTH938-like"/>
    <property type="match status" value="1"/>
</dbReference>
<dbReference type="InterPro" id="IPR007523">
    <property type="entry name" value="NDUFAF3/AAMDC"/>
</dbReference>
<dbReference type="AlphaFoldDB" id="A0AA86J2I8"/>
<evidence type="ECO:0000313" key="2">
    <source>
        <dbReference type="Proteomes" id="UP001329151"/>
    </source>
</evidence>
<evidence type="ECO:0008006" key="3">
    <source>
        <dbReference type="Google" id="ProtNLM"/>
    </source>
</evidence>